<dbReference type="EMBL" id="QGGR01000007">
    <property type="protein sequence ID" value="PWK47727.1"/>
    <property type="molecule type" value="Genomic_DNA"/>
</dbReference>
<evidence type="ECO:0000313" key="1">
    <source>
        <dbReference type="EMBL" id="PWK47727.1"/>
    </source>
</evidence>
<keyword evidence="2" id="KW-1185">Reference proteome</keyword>
<protein>
    <submittedName>
        <fullName evidence="1">Uncharacterized protein</fullName>
    </submittedName>
</protein>
<comment type="caution">
    <text evidence="1">The sequence shown here is derived from an EMBL/GenBank/DDBJ whole genome shotgun (WGS) entry which is preliminary data.</text>
</comment>
<accession>A0A316G059</accession>
<sequence length="342" mass="38358">MIDLVERLMEPSRRELQRMRESPDAWSELSRGGDADAVRRARVLWALQFDRRPEDLPLVRWLAEQEAQTGDLTEEVRLAGFLLAEFRQPEDVWLQWRIKRASFDAWCAYDSEHLFAAGVEVTTSIVGASDHPDREEVLARSPGSEEDLAGWWEGKRAWFPADPADEELVTWMDRADLVGDAALVRQLLDRWAEGRPRDRDTLDMLGYRLRDLGAYAEAAVAERERLAFTRGPIEHASGWRSLAELERLAGDHEAAWAALHDCGVALRDVSDWTDVGIGRSYVEELFLLAGAAGIDVARPAFAEGDRHARTMAGLPPVVLDAAVVAADRLGERDGAAYYRGLL</sequence>
<reference evidence="1 2" key="1">
    <citation type="submission" date="2018-05" db="EMBL/GenBank/DDBJ databases">
        <title>Genomic Encyclopedia of Archaeal and Bacterial Type Strains, Phase II (KMG-II): from individual species to whole genera.</title>
        <authorList>
            <person name="Goeker M."/>
        </authorList>
    </citation>
    <scope>NUCLEOTIDE SEQUENCE [LARGE SCALE GENOMIC DNA]</scope>
    <source>
        <strain evidence="1 2">DSM 45184</strain>
    </source>
</reference>
<proteinExistence type="predicted"/>
<evidence type="ECO:0000313" key="2">
    <source>
        <dbReference type="Proteomes" id="UP000245697"/>
    </source>
</evidence>
<name>A0A316G059_9ACTN</name>
<organism evidence="1 2">
    <name type="scientific">Actinoplanes xinjiangensis</name>
    <dbReference type="NCBI Taxonomy" id="512350"/>
    <lineage>
        <taxon>Bacteria</taxon>
        <taxon>Bacillati</taxon>
        <taxon>Actinomycetota</taxon>
        <taxon>Actinomycetes</taxon>
        <taxon>Micromonosporales</taxon>
        <taxon>Micromonosporaceae</taxon>
        <taxon>Actinoplanes</taxon>
    </lineage>
</organism>
<gene>
    <name evidence="1" type="ORF">BC793_107337</name>
</gene>
<dbReference type="AlphaFoldDB" id="A0A316G059"/>
<dbReference type="Proteomes" id="UP000245697">
    <property type="component" value="Unassembled WGS sequence"/>
</dbReference>
<dbReference type="RefSeq" id="WP_239170064.1">
    <property type="nucleotide sequence ID" value="NZ_BONA01000042.1"/>
</dbReference>